<dbReference type="CDD" id="cd01876">
    <property type="entry name" value="YihA_EngB"/>
    <property type="match status" value="1"/>
</dbReference>
<proteinExistence type="inferred from homology"/>
<evidence type="ECO:0000259" key="11">
    <source>
        <dbReference type="PROSITE" id="PS51706"/>
    </source>
</evidence>
<dbReference type="PANTHER" id="PTHR11649">
    <property type="entry name" value="MSS1/TRME-RELATED GTP-BINDING PROTEIN"/>
    <property type="match status" value="1"/>
</dbReference>
<dbReference type="RefSeq" id="WP_262510112.1">
    <property type="nucleotide sequence ID" value="NZ_QPJS01000001.1"/>
</dbReference>
<organism evidence="12 13">
    <name type="scientific">Schleiferia thermophila</name>
    <dbReference type="NCBI Taxonomy" id="884107"/>
    <lineage>
        <taxon>Bacteria</taxon>
        <taxon>Pseudomonadati</taxon>
        <taxon>Bacteroidota</taxon>
        <taxon>Flavobacteriia</taxon>
        <taxon>Flavobacteriales</taxon>
        <taxon>Schleiferiaceae</taxon>
        <taxon>Schleiferia</taxon>
    </lineage>
</organism>
<keyword evidence="6" id="KW-0460">Magnesium</keyword>
<dbReference type="GO" id="GO:0000917">
    <property type="term" value="P:division septum assembly"/>
    <property type="evidence" value="ECO:0007669"/>
    <property type="project" value="UniProtKB-KW"/>
</dbReference>
<evidence type="ECO:0000256" key="3">
    <source>
        <dbReference type="ARBA" id="ARBA00022618"/>
    </source>
</evidence>
<sequence length="207" mass="23700">MPADEMTINSAIFIKSSESVKQLPKSNYPEYAFIGRSNVGKSSLINSLCQRKNLAKTSSTPGKTRLINHFLINNAWYLVDLPGYGFARVSRSMRNKFSGLVHEYLLSRESLVNTYVLIDSRLPPQNIDLEFMEWMALNQLPFTMIFTKADKLSKNQLNTNLIQYHSAMLQFWEELPSHIVTSSLDGRGRNEILSQIESCNRLYNTPK</sequence>
<dbReference type="PANTHER" id="PTHR11649:SF13">
    <property type="entry name" value="ENGB-TYPE G DOMAIN-CONTAINING PROTEIN"/>
    <property type="match status" value="1"/>
</dbReference>
<dbReference type="NCBIfam" id="TIGR03598">
    <property type="entry name" value="GTPase_YsxC"/>
    <property type="match status" value="1"/>
</dbReference>
<dbReference type="Pfam" id="PF01926">
    <property type="entry name" value="MMR_HSR1"/>
    <property type="match status" value="1"/>
</dbReference>
<dbReference type="EMBL" id="QPJS01000001">
    <property type="protein sequence ID" value="RCX04757.1"/>
    <property type="molecule type" value="Genomic_DNA"/>
</dbReference>
<keyword evidence="5 10" id="KW-0547">Nucleotide-binding</keyword>
<comment type="function">
    <text evidence="10">Necessary for normal cell division and for the maintenance of normal septation.</text>
</comment>
<evidence type="ECO:0000313" key="12">
    <source>
        <dbReference type="EMBL" id="RCX04757.1"/>
    </source>
</evidence>
<keyword evidence="13" id="KW-1185">Reference proteome</keyword>
<keyword evidence="8 10" id="KW-0717">Septation</keyword>
<evidence type="ECO:0000256" key="2">
    <source>
        <dbReference type="ARBA" id="ARBA00009638"/>
    </source>
</evidence>
<dbReference type="InterPro" id="IPR006073">
    <property type="entry name" value="GTP-bd"/>
</dbReference>
<keyword evidence="3 10" id="KW-0132">Cell division</keyword>
<name>A0A369A9J2_9FLAO</name>
<evidence type="ECO:0000256" key="7">
    <source>
        <dbReference type="ARBA" id="ARBA00023134"/>
    </source>
</evidence>
<feature type="domain" description="EngB-type G" evidence="11">
    <location>
        <begin position="27"/>
        <end position="202"/>
    </location>
</feature>
<evidence type="ECO:0000256" key="10">
    <source>
        <dbReference type="HAMAP-Rule" id="MF_00321"/>
    </source>
</evidence>
<dbReference type="GO" id="GO:0005525">
    <property type="term" value="F:GTP binding"/>
    <property type="evidence" value="ECO:0007669"/>
    <property type="project" value="UniProtKB-UniRule"/>
</dbReference>
<evidence type="ECO:0000313" key="13">
    <source>
        <dbReference type="Proteomes" id="UP000253517"/>
    </source>
</evidence>
<dbReference type="InterPro" id="IPR019987">
    <property type="entry name" value="GTP-bd_ribosome_bio_YsxC"/>
</dbReference>
<gene>
    <name evidence="10" type="primary">engB</name>
    <name evidence="12" type="ORF">DES35_10127</name>
</gene>
<evidence type="ECO:0000256" key="9">
    <source>
        <dbReference type="ARBA" id="ARBA00023306"/>
    </source>
</evidence>
<accession>A0A369A9J2</accession>
<evidence type="ECO:0000256" key="5">
    <source>
        <dbReference type="ARBA" id="ARBA00022741"/>
    </source>
</evidence>
<dbReference type="Gene3D" id="3.40.50.300">
    <property type="entry name" value="P-loop containing nucleotide triphosphate hydrolases"/>
    <property type="match status" value="1"/>
</dbReference>
<keyword evidence="7 10" id="KW-0342">GTP-binding</keyword>
<dbReference type="Proteomes" id="UP000253517">
    <property type="component" value="Unassembled WGS sequence"/>
</dbReference>
<dbReference type="HAMAP" id="MF_00321">
    <property type="entry name" value="GTPase_EngB"/>
    <property type="match status" value="1"/>
</dbReference>
<dbReference type="AlphaFoldDB" id="A0A369A9J2"/>
<dbReference type="GO" id="GO:0046872">
    <property type="term" value="F:metal ion binding"/>
    <property type="evidence" value="ECO:0007669"/>
    <property type="project" value="UniProtKB-KW"/>
</dbReference>
<dbReference type="PROSITE" id="PS51706">
    <property type="entry name" value="G_ENGB"/>
    <property type="match status" value="1"/>
</dbReference>
<comment type="cofactor">
    <cofactor evidence="1">
        <name>Mg(2+)</name>
        <dbReference type="ChEBI" id="CHEBI:18420"/>
    </cofactor>
</comment>
<evidence type="ECO:0000256" key="1">
    <source>
        <dbReference type="ARBA" id="ARBA00001946"/>
    </source>
</evidence>
<protein>
    <recommendedName>
        <fullName evidence="10">Probable GTP-binding protein EngB</fullName>
    </recommendedName>
</protein>
<keyword evidence="4" id="KW-0479">Metal-binding</keyword>
<dbReference type="SUPFAM" id="SSF52540">
    <property type="entry name" value="P-loop containing nucleoside triphosphate hydrolases"/>
    <property type="match status" value="1"/>
</dbReference>
<dbReference type="FunFam" id="3.40.50.300:FF:000098">
    <property type="entry name" value="Probable GTP-binding protein EngB"/>
    <property type="match status" value="1"/>
</dbReference>
<dbReference type="InterPro" id="IPR030393">
    <property type="entry name" value="G_ENGB_dom"/>
</dbReference>
<keyword evidence="9 10" id="KW-0131">Cell cycle</keyword>
<comment type="similarity">
    <text evidence="2 10">Belongs to the TRAFAC class TrmE-Era-EngA-EngB-Septin-like GTPase superfamily. EngB GTPase family.</text>
</comment>
<evidence type="ECO:0000256" key="6">
    <source>
        <dbReference type="ARBA" id="ARBA00022842"/>
    </source>
</evidence>
<dbReference type="InterPro" id="IPR027417">
    <property type="entry name" value="P-loop_NTPase"/>
</dbReference>
<reference evidence="12 13" key="1">
    <citation type="submission" date="2018-07" db="EMBL/GenBank/DDBJ databases">
        <title>Genomic Encyclopedia of Type Strains, Phase IV (KMG-IV): sequencing the most valuable type-strain genomes for metagenomic binning, comparative biology and taxonomic classification.</title>
        <authorList>
            <person name="Goeker M."/>
        </authorList>
    </citation>
    <scope>NUCLEOTIDE SEQUENCE [LARGE SCALE GENOMIC DNA]</scope>
    <source>
        <strain evidence="12 13">DSM 21410</strain>
    </source>
</reference>
<comment type="caution">
    <text evidence="12">The sequence shown here is derived from an EMBL/GenBank/DDBJ whole genome shotgun (WGS) entry which is preliminary data.</text>
</comment>
<evidence type="ECO:0000256" key="4">
    <source>
        <dbReference type="ARBA" id="ARBA00022723"/>
    </source>
</evidence>
<evidence type="ECO:0000256" key="8">
    <source>
        <dbReference type="ARBA" id="ARBA00023210"/>
    </source>
</evidence>